<dbReference type="Gene3D" id="3.40.50.300">
    <property type="entry name" value="P-loop containing nucleotide triphosphate hydrolases"/>
    <property type="match status" value="1"/>
</dbReference>
<dbReference type="EMBL" id="JAMXLR010000026">
    <property type="protein sequence ID" value="MCO6043660.1"/>
    <property type="molecule type" value="Genomic_DNA"/>
</dbReference>
<keyword evidence="3" id="KW-1185">Reference proteome</keyword>
<evidence type="ECO:0000256" key="1">
    <source>
        <dbReference type="ARBA" id="ARBA00009320"/>
    </source>
</evidence>
<reference evidence="2" key="1">
    <citation type="submission" date="2022-06" db="EMBL/GenBank/DDBJ databases">
        <title>Aeoliella straminimaris, a novel planctomycete from sediments.</title>
        <authorList>
            <person name="Vitorino I.R."/>
            <person name="Lage O.M."/>
        </authorList>
    </citation>
    <scope>NUCLEOTIDE SEQUENCE</scope>
    <source>
        <strain evidence="2">ICT_H6.2</strain>
    </source>
</reference>
<sequence length="242" mass="28480">MKRIIALWAHPRSRSTALERVFMERGDFHVIHEPFAALYYLHEQRAAAVEAELDTSQPSDFTAIRDRILNHSQTSNVFFKDMCYHCHDHLIDDKTMLEKVDHVFLVRDPKPTIASHFAKNPDVTMEEIGYERQASLFDVVHRVEGSPPIVVCAETLVAEPTLILSELCQRLGIPHYPEAIRWSSGQQEEWKDWQSWHEGVADSQGLSRQHTRYDRTVDNDQALARFYQYHLPFYRHMYRYRI</sequence>
<dbReference type="AlphaFoldDB" id="A0A9X2JF41"/>
<organism evidence="2 3">
    <name type="scientific">Aeoliella straminimaris</name>
    <dbReference type="NCBI Taxonomy" id="2954799"/>
    <lineage>
        <taxon>Bacteria</taxon>
        <taxon>Pseudomonadati</taxon>
        <taxon>Planctomycetota</taxon>
        <taxon>Planctomycetia</taxon>
        <taxon>Pirellulales</taxon>
        <taxon>Lacipirellulaceae</taxon>
        <taxon>Aeoliella</taxon>
    </lineage>
</organism>
<dbReference type="Proteomes" id="UP001155241">
    <property type="component" value="Unassembled WGS sequence"/>
</dbReference>
<evidence type="ECO:0000313" key="3">
    <source>
        <dbReference type="Proteomes" id="UP001155241"/>
    </source>
</evidence>
<accession>A0A9X2JF41</accession>
<dbReference type="Pfam" id="PF19798">
    <property type="entry name" value="Sulfotransfer_5"/>
    <property type="match status" value="1"/>
</dbReference>
<dbReference type="InterPro" id="IPR050571">
    <property type="entry name" value="Class-IV_PLP-Dep_Aminotrnsfr"/>
</dbReference>
<gene>
    <name evidence="2" type="ORF">NG895_07050</name>
</gene>
<comment type="similarity">
    <text evidence="1">Belongs to the class-IV pyridoxal-phosphate-dependent aminotransferase family.</text>
</comment>
<dbReference type="PANTHER" id="PTHR42743">
    <property type="entry name" value="AMINO-ACID AMINOTRANSFERASE"/>
    <property type="match status" value="1"/>
</dbReference>
<dbReference type="InterPro" id="IPR027417">
    <property type="entry name" value="P-loop_NTPase"/>
</dbReference>
<evidence type="ECO:0000313" key="2">
    <source>
        <dbReference type="EMBL" id="MCO6043660.1"/>
    </source>
</evidence>
<proteinExistence type="inferred from homology"/>
<name>A0A9X2JF41_9BACT</name>
<protein>
    <recommendedName>
        <fullName evidence="4">Sulfotransferase family protein</fullName>
    </recommendedName>
</protein>
<dbReference type="SUPFAM" id="SSF52540">
    <property type="entry name" value="P-loop containing nucleoside triphosphate hydrolases"/>
    <property type="match status" value="1"/>
</dbReference>
<dbReference type="GO" id="GO:0019752">
    <property type="term" value="P:carboxylic acid metabolic process"/>
    <property type="evidence" value="ECO:0007669"/>
    <property type="project" value="TreeGrafter"/>
</dbReference>
<dbReference type="PANTHER" id="PTHR42743:SF11">
    <property type="entry name" value="AMINODEOXYCHORISMATE LYASE"/>
    <property type="match status" value="1"/>
</dbReference>
<dbReference type="RefSeq" id="WP_252851767.1">
    <property type="nucleotide sequence ID" value="NZ_JAMXLR010000026.1"/>
</dbReference>
<comment type="caution">
    <text evidence="2">The sequence shown here is derived from an EMBL/GenBank/DDBJ whole genome shotgun (WGS) entry which is preliminary data.</text>
</comment>
<evidence type="ECO:0008006" key="4">
    <source>
        <dbReference type="Google" id="ProtNLM"/>
    </source>
</evidence>